<dbReference type="NCBIfam" id="TIGR00972">
    <property type="entry name" value="3a0107s01c2"/>
    <property type="match status" value="1"/>
</dbReference>
<reference evidence="5" key="1">
    <citation type="submission" date="2020-05" db="EMBL/GenBank/DDBJ databases">
        <authorList>
            <person name="Zhu T."/>
            <person name="Keshari N."/>
            <person name="Lu X."/>
        </authorList>
    </citation>
    <scope>NUCLEOTIDE SEQUENCE</scope>
    <source>
        <strain evidence="5">NK1-12</strain>
    </source>
</reference>
<gene>
    <name evidence="5" type="primary">pstB</name>
    <name evidence="5" type="ORF">HJG54_16230</name>
</gene>
<dbReference type="GO" id="GO:0016887">
    <property type="term" value="F:ATP hydrolysis activity"/>
    <property type="evidence" value="ECO:0007669"/>
    <property type="project" value="InterPro"/>
</dbReference>
<dbReference type="PROSITE" id="PS50893">
    <property type="entry name" value="ABC_TRANSPORTER_2"/>
    <property type="match status" value="1"/>
</dbReference>
<evidence type="ECO:0000256" key="2">
    <source>
        <dbReference type="ARBA" id="ARBA00022741"/>
    </source>
</evidence>
<accession>A0AA96WMM9</accession>
<dbReference type="InterPro" id="IPR027417">
    <property type="entry name" value="P-loop_NTPase"/>
</dbReference>
<dbReference type="GO" id="GO:0035435">
    <property type="term" value="P:phosphate ion transmembrane transport"/>
    <property type="evidence" value="ECO:0007669"/>
    <property type="project" value="InterPro"/>
</dbReference>
<name>A0AA96WMM9_9CYAN</name>
<dbReference type="InterPro" id="IPR003439">
    <property type="entry name" value="ABC_transporter-like_ATP-bd"/>
</dbReference>
<dbReference type="Pfam" id="PF00005">
    <property type="entry name" value="ABC_tran"/>
    <property type="match status" value="1"/>
</dbReference>
<feature type="domain" description="ABC transporter" evidence="4">
    <location>
        <begin position="21"/>
        <end position="260"/>
    </location>
</feature>
<dbReference type="EMBL" id="CP053586">
    <property type="protein sequence ID" value="WNZ24251.1"/>
    <property type="molecule type" value="Genomic_DNA"/>
</dbReference>
<protein>
    <submittedName>
        <fullName evidence="5">Phosphate ABC transporter ATP-binding protein</fullName>
    </submittedName>
</protein>
<dbReference type="GO" id="GO:0005524">
    <property type="term" value="F:ATP binding"/>
    <property type="evidence" value="ECO:0007669"/>
    <property type="project" value="UniProtKB-KW"/>
</dbReference>
<sequence>MTNPSIQQDAINNSIAGDIVIRTENVSIFYGSFQAVRNVFLDIPKHKVVAFIGPSGCGKSTLLRCYNRLNDLIPGARVEGKITYQGVDLYDPKVDPVEVRRRIGMVFQRPNPFPKSIYDNIAFGARINGYKGDMDELVERSLRGAALWDEVKDKLKESGLSLSGGQQQRLCIARTIAIEPEVILMDEPCSALDPISTLRIEDLMHDLKQRFTIVIVTHNMQQASRVADYTAFFNAEAGDSGSRFGYLVEYDRTESIFNAPKQQATQDYVSGRFG</sequence>
<dbReference type="AlphaFoldDB" id="A0AA96WMM9"/>
<evidence type="ECO:0000256" key="3">
    <source>
        <dbReference type="ARBA" id="ARBA00022840"/>
    </source>
</evidence>
<dbReference type="PANTHER" id="PTHR43423:SF1">
    <property type="entry name" value="ABC TRANSPORTER I FAMILY MEMBER 17"/>
    <property type="match status" value="1"/>
</dbReference>
<dbReference type="Gene3D" id="3.40.50.300">
    <property type="entry name" value="P-loop containing nucleotide triphosphate hydrolases"/>
    <property type="match status" value="1"/>
</dbReference>
<dbReference type="PROSITE" id="PS00211">
    <property type="entry name" value="ABC_TRANSPORTER_1"/>
    <property type="match status" value="1"/>
</dbReference>
<keyword evidence="2" id="KW-0547">Nucleotide-binding</keyword>
<dbReference type="SMART" id="SM00382">
    <property type="entry name" value="AAA"/>
    <property type="match status" value="1"/>
</dbReference>
<dbReference type="InterPro" id="IPR005670">
    <property type="entry name" value="PstB-like"/>
</dbReference>
<dbReference type="SUPFAM" id="SSF52540">
    <property type="entry name" value="P-loop containing nucleoside triphosphate hydrolases"/>
    <property type="match status" value="1"/>
</dbReference>
<evidence type="ECO:0000259" key="4">
    <source>
        <dbReference type="PROSITE" id="PS50893"/>
    </source>
</evidence>
<proteinExistence type="predicted"/>
<dbReference type="InterPro" id="IPR017871">
    <property type="entry name" value="ABC_transporter-like_CS"/>
</dbReference>
<dbReference type="GO" id="GO:0005315">
    <property type="term" value="F:phosphate transmembrane transporter activity"/>
    <property type="evidence" value="ECO:0007669"/>
    <property type="project" value="InterPro"/>
</dbReference>
<keyword evidence="1" id="KW-0813">Transport</keyword>
<dbReference type="RefSeq" id="WP_035996902.1">
    <property type="nucleotide sequence ID" value="NZ_CP053586.1"/>
</dbReference>
<evidence type="ECO:0000256" key="1">
    <source>
        <dbReference type="ARBA" id="ARBA00022448"/>
    </source>
</evidence>
<dbReference type="GO" id="GO:0016020">
    <property type="term" value="C:membrane"/>
    <property type="evidence" value="ECO:0007669"/>
    <property type="project" value="InterPro"/>
</dbReference>
<dbReference type="PANTHER" id="PTHR43423">
    <property type="entry name" value="ABC TRANSPORTER I FAMILY MEMBER 17"/>
    <property type="match status" value="1"/>
</dbReference>
<dbReference type="InterPro" id="IPR003593">
    <property type="entry name" value="AAA+_ATPase"/>
</dbReference>
<organism evidence="5">
    <name type="scientific">Leptolyngbya sp. NK1-12</name>
    <dbReference type="NCBI Taxonomy" id="2547451"/>
    <lineage>
        <taxon>Bacteria</taxon>
        <taxon>Bacillati</taxon>
        <taxon>Cyanobacteriota</taxon>
        <taxon>Cyanophyceae</taxon>
        <taxon>Leptolyngbyales</taxon>
        <taxon>Leptolyngbyaceae</taxon>
        <taxon>Leptolyngbya group</taxon>
        <taxon>Leptolyngbya</taxon>
    </lineage>
</organism>
<dbReference type="CDD" id="cd03260">
    <property type="entry name" value="ABC_PstB_phosphate_transporter"/>
    <property type="match status" value="1"/>
</dbReference>
<evidence type="ECO:0000313" key="5">
    <source>
        <dbReference type="EMBL" id="WNZ24251.1"/>
    </source>
</evidence>
<keyword evidence="3 5" id="KW-0067">ATP-binding</keyword>